<feature type="signal peptide" evidence="1">
    <location>
        <begin position="1"/>
        <end position="30"/>
    </location>
</feature>
<name>A0ABX4MYB9_9MICC</name>
<organism evidence="2 3">
    <name type="scientific">Glutamicibacter mysorens</name>
    <dbReference type="NCBI Taxonomy" id="257984"/>
    <lineage>
        <taxon>Bacteria</taxon>
        <taxon>Bacillati</taxon>
        <taxon>Actinomycetota</taxon>
        <taxon>Actinomycetes</taxon>
        <taxon>Micrococcales</taxon>
        <taxon>Micrococcaceae</taxon>
        <taxon>Glutamicibacter</taxon>
    </lineage>
</organism>
<protein>
    <submittedName>
        <fullName evidence="2">Uncharacterized protein</fullName>
    </submittedName>
</protein>
<gene>
    <name evidence="2" type="ORF">ATK23_0941</name>
</gene>
<evidence type="ECO:0000313" key="3">
    <source>
        <dbReference type="Proteomes" id="UP000229263"/>
    </source>
</evidence>
<evidence type="ECO:0000256" key="1">
    <source>
        <dbReference type="SAM" id="SignalP"/>
    </source>
</evidence>
<dbReference type="Proteomes" id="UP000229263">
    <property type="component" value="Unassembled WGS sequence"/>
</dbReference>
<keyword evidence="1" id="KW-0732">Signal</keyword>
<comment type="caution">
    <text evidence="2">The sequence shown here is derived from an EMBL/GenBank/DDBJ whole genome shotgun (WGS) entry which is preliminary data.</text>
</comment>
<proteinExistence type="predicted"/>
<reference evidence="2 3" key="1">
    <citation type="submission" date="2017-11" db="EMBL/GenBank/DDBJ databases">
        <title>Sequencing the genomes of 1000 actinobacteria strains.</title>
        <authorList>
            <person name="Klenk H.-P."/>
        </authorList>
    </citation>
    <scope>NUCLEOTIDE SEQUENCE [LARGE SCALE GENOMIC DNA]</scope>
    <source>
        <strain evidence="2 3">DSM 12798</strain>
    </source>
</reference>
<evidence type="ECO:0000313" key="2">
    <source>
        <dbReference type="EMBL" id="PJJ43740.1"/>
    </source>
</evidence>
<dbReference type="EMBL" id="PGEY01000001">
    <property type="protein sequence ID" value="PJJ43740.1"/>
    <property type="molecule type" value="Genomic_DNA"/>
</dbReference>
<keyword evidence="3" id="KW-1185">Reference proteome</keyword>
<sequence>MRNFRKFVAVASTGALTLSLLVAGALPSSAASRTTEQELANAATLEMSVPEYKSMRELAEKG</sequence>
<feature type="chain" id="PRO_5045736658" evidence="1">
    <location>
        <begin position="31"/>
        <end position="62"/>
    </location>
</feature>
<accession>A0ABX4MYB9</accession>